<evidence type="ECO:0000313" key="1">
    <source>
        <dbReference type="EMBL" id="CRK34788.1"/>
    </source>
</evidence>
<proteinExistence type="predicted"/>
<sequence length="63" mass="6506">MSDQAPSLLTGLVISTTLATSSATSGMALLISPASTSLNCANAPILPRMSWLPRRTSSTNSRV</sequence>
<keyword evidence="2" id="KW-1185">Reference proteome</keyword>
<organism evidence="1 2">
    <name type="scientific">Verticillium longisporum</name>
    <name type="common">Verticillium dahliae var. longisporum</name>
    <dbReference type="NCBI Taxonomy" id="100787"/>
    <lineage>
        <taxon>Eukaryota</taxon>
        <taxon>Fungi</taxon>
        <taxon>Dikarya</taxon>
        <taxon>Ascomycota</taxon>
        <taxon>Pezizomycotina</taxon>
        <taxon>Sordariomycetes</taxon>
        <taxon>Hypocreomycetidae</taxon>
        <taxon>Glomerellales</taxon>
        <taxon>Plectosphaerellaceae</taxon>
        <taxon>Verticillium</taxon>
    </lineage>
</organism>
<dbReference type="EMBL" id="CVQH01023194">
    <property type="protein sequence ID" value="CRK34788.1"/>
    <property type="molecule type" value="Genomic_DNA"/>
</dbReference>
<dbReference type="Proteomes" id="UP000044602">
    <property type="component" value="Unassembled WGS sequence"/>
</dbReference>
<reference evidence="1 2" key="1">
    <citation type="submission" date="2015-05" db="EMBL/GenBank/DDBJ databases">
        <authorList>
            <person name="Wang D.B."/>
            <person name="Wang M."/>
        </authorList>
    </citation>
    <scope>NUCLEOTIDE SEQUENCE [LARGE SCALE GENOMIC DNA]</scope>
    <source>
        <strain evidence="1">VL1</strain>
    </source>
</reference>
<evidence type="ECO:0000313" key="2">
    <source>
        <dbReference type="Proteomes" id="UP000044602"/>
    </source>
</evidence>
<dbReference type="AlphaFoldDB" id="A0A0G4MKJ2"/>
<gene>
    <name evidence="1" type="ORF">BN1708_006522</name>
</gene>
<name>A0A0G4MKJ2_VERLO</name>
<accession>A0A0G4MKJ2</accession>
<protein>
    <submittedName>
        <fullName evidence="1">Uncharacterized protein</fullName>
    </submittedName>
</protein>